<dbReference type="Pfam" id="PF13188">
    <property type="entry name" value="PAS_8"/>
    <property type="match status" value="1"/>
</dbReference>
<dbReference type="GO" id="GO:0071732">
    <property type="term" value="P:cellular response to nitric oxide"/>
    <property type="evidence" value="ECO:0007669"/>
    <property type="project" value="UniProtKB-ARBA"/>
</dbReference>
<dbReference type="Pfam" id="PF00990">
    <property type="entry name" value="GGDEF"/>
    <property type="match status" value="1"/>
</dbReference>
<dbReference type="EMBL" id="AQPH01000087">
    <property type="protein sequence ID" value="EPY00499.1"/>
    <property type="molecule type" value="Genomic_DNA"/>
</dbReference>
<evidence type="ECO:0000259" key="5">
    <source>
        <dbReference type="PROSITE" id="PS50883"/>
    </source>
</evidence>
<dbReference type="InterPro" id="IPR000160">
    <property type="entry name" value="GGDEF_dom"/>
</dbReference>
<dbReference type="InterPro" id="IPR013656">
    <property type="entry name" value="PAS_4"/>
</dbReference>
<evidence type="ECO:0000256" key="2">
    <source>
        <dbReference type="SAM" id="Phobius"/>
    </source>
</evidence>
<dbReference type="PANTHER" id="PTHR44757">
    <property type="entry name" value="DIGUANYLATE CYCLASE DGCP"/>
    <property type="match status" value="1"/>
</dbReference>
<dbReference type="InterPro" id="IPR029787">
    <property type="entry name" value="Nucleotide_cyclase"/>
</dbReference>
<dbReference type="NCBIfam" id="TIGR00254">
    <property type="entry name" value="GGDEF"/>
    <property type="match status" value="1"/>
</dbReference>
<dbReference type="PANTHER" id="PTHR44757:SF2">
    <property type="entry name" value="BIOFILM ARCHITECTURE MAINTENANCE PROTEIN MBAA"/>
    <property type="match status" value="1"/>
</dbReference>
<evidence type="ECO:0000259" key="3">
    <source>
        <dbReference type="PROSITE" id="PS50112"/>
    </source>
</evidence>
<evidence type="ECO:0000256" key="1">
    <source>
        <dbReference type="ARBA" id="ARBA00051114"/>
    </source>
</evidence>
<evidence type="ECO:0000259" key="4">
    <source>
        <dbReference type="PROSITE" id="PS50113"/>
    </source>
</evidence>
<evidence type="ECO:0000259" key="6">
    <source>
        <dbReference type="PROSITE" id="PS50887"/>
    </source>
</evidence>
<dbReference type="PATRIC" id="fig|1316936.3.peg.3135"/>
<dbReference type="FunFam" id="3.20.20.450:FF:000001">
    <property type="entry name" value="Cyclic di-GMP phosphodiesterase yahA"/>
    <property type="match status" value="1"/>
</dbReference>
<dbReference type="CDD" id="cd01948">
    <property type="entry name" value="EAL"/>
    <property type="match status" value="1"/>
</dbReference>
<feature type="domain" description="PAC" evidence="4">
    <location>
        <begin position="117"/>
        <end position="168"/>
    </location>
</feature>
<gene>
    <name evidence="7" type="ORF">K678_15751</name>
</gene>
<evidence type="ECO:0000313" key="8">
    <source>
        <dbReference type="Proteomes" id="UP000015350"/>
    </source>
</evidence>
<dbReference type="eggNOG" id="COG5001">
    <property type="taxonomic scope" value="Bacteria"/>
</dbReference>
<accession>S9S769</accession>
<dbReference type="Proteomes" id="UP000015350">
    <property type="component" value="Unassembled WGS sequence"/>
</dbReference>
<keyword evidence="2" id="KW-0472">Membrane</keyword>
<keyword evidence="2" id="KW-1133">Transmembrane helix</keyword>
<dbReference type="CDD" id="cd01949">
    <property type="entry name" value="GGDEF"/>
    <property type="match status" value="1"/>
</dbReference>
<dbReference type="SMART" id="SM00091">
    <property type="entry name" value="PAS"/>
    <property type="match status" value="2"/>
</dbReference>
<evidence type="ECO:0000313" key="7">
    <source>
        <dbReference type="EMBL" id="EPY00499.1"/>
    </source>
</evidence>
<dbReference type="InterPro" id="IPR000014">
    <property type="entry name" value="PAS"/>
</dbReference>
<dbReference type="Gene3D" id="3.30.70.270">
    <property type="match status" value="1"/>
</dbReference>
<name>S9S769_MAGFU</name>
<dbReference type="GO" id="GO:0071111">
    <property type="term" value="F:cyclic-guanylate-specific phosphodiesterase activity"/>
    <property type="evidence" value="ECO:0007669"/>
    <property type="project" value="UniProtKB-EC"/>
</dbReference>
<dbReference type="PROSITE" id="PS50112">
    <property type="entry name" value="PAS"/>
    <property type="match status" value="1"/>
</dbReference>
<dbReference type="InterPro" id="IPR035919">
    <property type="entry name" value="EAL_sf"/>
</dbReference>
<feature type="domain" description="EAL" evidence="5">
    <location>
        <begin position="468"/>
        <end position="722"/>
    </location>
</feature>
<dbReference type="PROSITE" id="PS50883">
    <property type="entry name" value="EAL"/>
    <property type="match status" value="1"/>
</dbReference>
<dbReference type="SUPFAM" id="SSF55073">
    <property type="entry name" value="Nucleotide cyclase"/>
    <property type="match status" value="1"/>
</dbReference>
<dbReference type="SMART" id="SM00267">
    <property type="entry name" value="GGDEF"/>
    <property type="match status" value="1"/>
</dbReference>
<dbReference type="PROSITE" id="PS50887">
    <property type="entry name" value="GGDEF"/>
    <property type="match status" value="1"/>
</dbReference>
<dbReference type="Pfam" id="PF08448">
    <property type="entry name" value="PAS_4"/>
    <property type="match status" value="1"/>
</dbReference>
<dbReference type="Pfam" id="PF00563">
    <property type="entry name" value="EAL"/>
    <property type="match status" value="1"/>
</dbReference>
<dbReference type="STRING" id="1316936.K678_15751"/>
<dbReference type="PROSITE" id="PS50113">
    <property type="entry name" value="PAC"/>
    <property type="match status" value="1"/>
</dbReference>
<dbReference type="FunFam" id="3.30.70.270:FF:000001">
    <property type="entry name" value="Diguanylate cyclase domain protein"/>
    <property type="match status" value="1"/>
</dbReference>
<organism evidence="7 8">
    <name type="scientific">Magnetospirillum fulvum MGU-K5</name>
    <dbReference type="NCBI Taxonomy" id="1316936"/>
    <lineage>
        <taxon>Bacteria</taxon>
        <taxon>Pseudomonadati</taxon>
        <taxon>Pseudomonadota</taxon>
        <taxon>Alphaproteobacteria</taxon>
        <taxon>Rhodospirillales</taxon>
        <taxon>Rhodospirillaceae</taxon>
        <taxon>Magnetospirillum</taxon>
    </lineage>
</organism>
<feature type="domain" description="PAS" evidence="3">
    <location>
        <begin position="44"/>
        <end position="114"/>
    </location>
</feature>
<comment type="caution">
    <text evidence="7">The sequence shown here is derived from an EMBL/GenBank/DDBJ whole genome shotgun (WGS) entry which is preliminary data.</text>
</comment>
<dbReference type="CDD" id="cd00130">
    <property type="entry name" value="PAS"/>
    <property type="match status" value="1"/>
</dbReference>
<feature type="domain" description="GGDEF" evidence="6">
    <location>
        <begin position="326"/>
        <end position="459"/>
    </location>
</feature>
<sequence length="741" mass="82128">MADIVAPIPGLVRGLVLVAVSALLLTVLLRRTCVGSRLSSIEALAQRLRSISDQASQAIYVKDSQGRYLLFNRAAEQMLDRHACEVIGQDDHALFPETEAANLIESDRKLMAERRIETIDRTLTTRSGVRTFSVTKAPLLDTANRVVGLIGVSRDITDLLTASDALRRSEARYRSMFENMLSGFITHEVIYENGRPVDFRYLFTNPSFERHTGLKDVRGKLASEVFPTLKGADSEIYHLSLRVAETGRAEKCEGYFAPLDMWFVATIFMTEDGLLAVIFDNVTERKSAEQKIEHLAYHDSLTGLPNRLLAEDRMTLAAAHAQRDRTMAALLFLDLDSFKGINDSLGHACGDDLIRAVAERLRGCVRETDTISRHGGDEFLIVLTGPRTSDAISTTAHKILAGIAQPFEIQGQPLLTTASIGIAVYPDDGTDFATLLKKADTAMYHAKEEGRNTYRFFDQRMNIGVAEQLRLRNGLHQALDNGEFELHFQPQIDLATDRVIGAEALIRWNHPDLGRVPPDRFIPVAEESGLIVPIGDWVLREACRRAAAWQSQGLAGVTVAVNLSALQFKRGNLKQTIVNALTEFGLDPACLELELTESILIKDVEEVLATVFQLKALGLKLAIDDFGTGYSSLSYLKRFKVDKLKIDKSFIRDLATDPDDAAIIRTIIQMARNLNLRTIAEGVENQEMLDLLRLFACDEIQGYLIARPMPADEFVAFVRAYSPAPTDSAGEQSAAVPILVR</sequence>
<keyword evidence="2" id="KW-0812">Transmembrane</keyword>
<dbReference type="SUPFAM" id="SSF55785">
    <property type="entry name" value="PYP-like sensor domain (PAS domain)"/>
    <property type="match status" value="2"/>
</dbReference>
<comment type="catalytic activity">
    <reaction evidence="1">
        <text>3',3'-c-di-GMP + H2O = 5'-phosphoguanylyl(3'-&gt;5')guanosine + H(+)</text>
        <dbReference type="Rhea" id="RHEA:24902"/>
        <dbReference type="ChEBI" id="CHEBI:15377"/>
        <dbReference type="ChEBI" id="CHEBI:15378"/>
        <dbReference type="ChEBI" id="CHEBI:58754"/>
        <dbReference type="ChEBI" id="CHEBI:58805"/>
        <dbReference type="EC" id="3.1.4.52"/>
    </reaction>
    <physiologicalReaction direction="left-to-right" evidence="1">
        <dbReference type="Rhea" id="RHEA:24903"/>
    </physiologicalReaction>
</comment>
<dbReference type="InterPro" id="IPR000700">
    <property type="entry name" value="PAS-assoc_C"/>
</dbReference>
<dbReference type="SUPFAM" id="SSF141868">
    <property type="entry name" value="EAL domain-like"/>
    <property type="match status" value="1"/>
</dbReference>
<dbReference type="NCBIfam" id="TIGR00229">
    <property type="entry name" value="sensory_box"/>
    <property type="match status" value="1"/>
</dbReference>
<dbReference type="Gene3D" id="3.30.450.20">
    <property type="entry name" value="PAS domain"/>
    <property type="match status" value="2"/>
</dbReference>
<dbReference type="SMART" id="SM00052">
    <property type="entry name" value="EAL"/>
    <property type="match status" value="1"/>
</dbReference>
<dbReference type="InterPro" id="IPR052155">
    <property type="entry name" value="Biofilm_reg_signaling"/>
</dbReference>
<dbReference type="InterPro" id="IPR001633">
    <property type="entry name" value="EAL_dom"/>
</dbReference>
<dbReference type="InterPro" id="IPR043128">
    <property type="entry name" value="Rev_trsase/Diguanyl_cyclase"/>
</dbReference>
<dbReference type="Gene3D" id="3.20.20.450">
    <property type="entry name" value="EAL domain"/>
    <property type="match status" value="1"/>
</dbReference>
<protein>
    <submittedName>
        <fullName evidence="7">Sensory box/GGDEF family protein</fullName>
    </submittedName>
</protein>
<proteinExistence type="predicted"/>
<dbReference type="AlphaFoldDB" id="S9S769"/>
<dbReference type="InterPro" id="IPR035965">
    <property type="entry name" value="PAS-like_dom_sf"/>
</dbReference>
<feature type="transmembrane region" description="Helical" evidence="2">
    <location>
        <begin position="12"/>
        <end position="29"/>
    </location>
</feature>
<reference evidence="7 8" key="1">
    <citation type="submission" date="2013-04" db="EMBL/GenBank/DDBJ databases">
        <authorList>
            <person name="Kuznetsov B."/>
            <person name="Ivanovsky R."/>
        </authorList>
    </citation>
    <scope>NUCLEOTIDE SEQUENCE [LARGE SCALE GENOMIC DNA]</scope>
    <source>
        <strain evidence="7 8">MGU-K5</strain>
    </source>
</reference>